<keyword evidence="2" id="KW-1185">Reference proteome</keyword>
<dbReference type="InterPro" id="IPR010562">
    <property type="entry name" value="Haemolymph_juvenile_hormone-bd"/>
</dbReference>
<dbReference type="EMBL" id="JAJSOF020000017">
    <property type="protein sequence ID" value="KAJ4439281.1"/>
    <property type="molecule type" value="Genomic_DNA"/>
</dbReference>
<proteinExistence type="predicted"/>
<dbReference type="Gene3D" id="3.15.10.30">
    <property type="entry name" value="Haemolymph juvenile hormone binding protein"/>
    <property type="match status" value="2"/>
</dbReference>
<dbReference type="PANTHER" id="PTHR11008:SF32">
    <property type="entry name" value="CIRCADIAN CLOCK-CONTROLLED PROTEIN DAYWAKE-RELATED"/>
    <property type="match status" value="1"/>
</dbReference>
<organism evidence="1 2">
    <name type="scientific">Periplaneta americana</name>
    <name type="common">American cockroach</name>
    <name type="synonym">Blatta americana</name>
    <dbReference type="NCBI Taxonomy" id="6978"/>
    <lineage>
        <taxon>Eukaryota</taxon>
        <taxon>Metazoa</taxon>
        <taxon>Ecdysozoa</taxon>
        <taxon>Arthropoda</taxon>
        <taxon>Hexapoda</taxon>
        <taxon>Insecta</taxon>
        <taxon>Pterygota</taxon>
        <taxon>Neoptera</taxon>
        <taxon>Polyneoptera</taxon>
        <taxon>Dictyoptera</taxon>
        <taxon>Blattodea</taxon>
        <taxon>Blattoidea</taxon>
        <taxon>Blattidae</taxon>
        <taxon>Blattinae</taxon>
        <taxon>Periplaneta</taxon>
    </lineage>
</organism>
<dbReference type="Pfam" id="PF06585">
    <property type="entry name" value="JHBP"/>
    <property type="match status" value="2"/>
</dbReference>
<dbReference type="SMART" id="SM00700">
    <property type="entry name" value="JHBP"/>
    <property type="match status" value="1"/>
</dbReference>
<protein>
    <recommendedName>
        <fullName evidence="3">Protein takeout</fullName>
    </recommendedName>
</protein>
<comment type="caution">
    <text evidence="1">The sequence shown here is derived from an EMBL/GenBank/DDBJ whole genome shotgun (WGS) entry which is preliminary data.</text>
</comment>
<gene>
    <name evidence="1" type="ORF">ANN_07401</name>
</gene>
<reference evidence="1 2" key="1">
    <citation type="journal article" date="2022" name="Allergy">
        <title>Genome assembly and annotation of Periplaneta americana reveal a comprehensive cockroach allergen profile.</title>
        <authorList>
            <person name="Wang L."/>
            <person name="Xiong Q."/>
            <person name="Saelim N."/>
            <person name="Wang L."/>
            <person name="Nong W."/>
            <person name="Wan A.T."/>
            <person name="Shi M."/>
            <person name="Liu X."/>
            <person name="Cao Q."/>
            <person name="Hui J.H.L."/>
            <person name="Sookrung N."/>
            <person name="Leung T.F."/>
            <person name="Tungtrongchitr A."/>
            <person name="Tsui S.K.W."/>
        </authorList>
    </citation>
    <scope>NUCLEOTIDE SEQUENCE [LARGE SCALE GENOMIC DNA]</scope>
    <source>
        <strain evidence="1">PWHHKU_190912</strain>
    </source>
</reference>
<evidence type="ECO:0008006" key="3">
    <source>
        <dbReference type="Google" id="ProtNLM"/>
    </source>
</evidence>
<dbReference type="Proteomes" id="UP001148838">
    <property type="component" value="Unassembled WGS sequence"/>
</dbReference>
<name>A0ABQ8SZS0_PERAM</name>
<dbReference type="InterPro" id="IPR038606">
    <property type="entry name" value="To_sf"/>
</dbReference>
<evidence type="ECO:0000313" key="2">
    <source>
        <dbReference type="Proteomes" id="UP001148838"/>
    </source>
</evidence>
<dbReference type="PANTHER" id="PTHR11008">
    <property type="entry name" value="PROTEIN TAKEOUT-LIKE PROTEIN"/>
    <property type="match status" value="1"/>
</dbReference>
<accession>A0ABQ8SZS0</accession>
<evidence type="ECO:0000313" key="1">
    <source>
        <dbReference type="EMBL" id="KAJ4439281.1"/>
    </source>
</evidence>
<sequence>MVTWNKKSHTRVIFFAAPKFPQCKRSDSDLKDCLAPAIHNAVKFMKNGIPSLQMLPIDPLSVKKISLEQGAGKPINFKLIMTDTTIRGITGGMTTSAKLVKLSRAVALWSKASCPGPALRNALWFESSWGKKFSHEISASVWDRCPSSIVMHLGSYDRSDIKNRQIEFEVQIPVFDMEGTYELDGKFSLLPLKGNGKFKMALHSYTTNFKLKADAITKNGDVYWDVKSFDLVISNPKNLTVHFDNMFNGNKVLGDSTNKALNDNWEGFWEELRPSMQETFGKIFLEIIKVLFSKVPEKNLFLD</sequence>